<dbReference type="Pfam" id="PF01522">
    <property type="entry name" value="Polysacc_deac_1"/>
    <property type="match status" value="1"/>
</dbReference>
<accession>A0ABY4E4B2</accession>
<evidence type="ECO:0000256" key="1">
    <source>
        <dbReference type="ARBA" id="ARBA00022723"/>
    </source>
</evidence>
<keyword evidence="2" id="KW-0378">Hydrolase</keyword>
<feature type="signal peptide" evidence="3">
    <location>
        <begin position="1"/>
        <end position="19"/>
    </location>
</feature>
<evidence type="ECO:0000256" key="2">
    <source>
        <dbReference type="ARBA" id="ARBA00022801"/>
    </source>
</evidence>
<dbReference type="InterPro" id="IPR011330">
    <property type="entry name" value="Glyco_hydro/deAcase_b/a-brl"/>
</dbReference>
<evidence type="ECO:0000313" key="5">
    <source>
        <dbReference type="EMBL" id="UOO90139.1"/>
    </source>
</evidence>
<evidence type="ECO:0000256" key="3">
    <source>
        <dbReference type="SAM" id="SignalP"/>
    </source>
</evidence>
<keyword evidence="3" id="KW-0732">Signal</keyword>
<evidence type="ECO:0000259" key="4">
    <source>
        <dbReference type="Pfam" id="PF01522"/>
    </source>
</evidence>
<dbReference type="RefSeq" id="WP_058355968.1">
    <property type="nucleotide sequence ID" value="NZ_CABKVG010000008.1"/>
</dbReference>
<dbReference type="PANTHER" id="PTHR10587">
    <property type="entry name" value="GLYCOSYL TRANSFERASE-RELATED"/>
    <property type="match status" value="1"/>
</dbReference>
<proteinExistence type="predicted"/>
<gene>
    <name evidence="5" type="ORF">LVJ82_03890</name>
</gene>
<dbReference type="InterPro" id="IPR002509">
    <property type="entry name" value="NODB_dom"/>
</dbReference>
<dbReference type="EMBL" id="CP091511">
    <property type="protein sequence ID" value="UOO90139.1"/>
    <property type="molecule type" value="Genomic_DNA"/>
</dbReference>
<feature type="chain" id="PRO_5045974999" evidence="3">
    <location>
        <begin position="20"/>
        <end position="302"/>
    </location>
</feature>
<dbReference type="PANTHER" id="PTHR10587:SF133">
    <property type="entry name" value="CHITIN DEACETYLASE 1-RELATED"/>
    <property type="match status" value="1"/>
</dbReference>
<reference evidence="5 6" key="1">
    <citation type="journal article" date="2022" name="Res Sq">
        <title>Evolution of multicellular longitudinally dividing oral cavity symbionts (Neisseriaceae).</title>
        <authorList>
            <person name="Nyongesa S."/>
            <person name="Weber P."/>
            <person name="Bernet E."/>
            <person name="Pullido F."/>
            <person name="Nieckarz M."/>
            <person name="Delaby M."/>
            <person name="Nieves C."/>
            <person name="Viehboeck T."/>
            <person name="Krause N."/>
            <person name="Rivera-Millot A."/>
            <person name="Nakamura A."/>
            <person name="Vischer N."/>
            <person name="VanNieuwenhze M."/>
            <person name="Brun Y."/>
            <person name="Cava F."/>
            <person name="Bulgheresi S."/>
            <person name="Veyrier F."/>
        </authorList>
    </citation>
    <scope>NUCLEOTIDE SEQUENCE [LARGE SCALE GENOMIC DNA]</scope>
    <source>
        <strain evidence="5 6">SN4</strain>
    </source>
</reference>
<sequence length="302" mass="33951">MLNKVLPLLLLCFAPLLLAKELALSFDDGVNPETNLAAKQINQDILQHLSDQHVTAIVFPSLIKTGTGEGLNLVADWGKNGHKIGNHSDQHLNLNKPEVTLTQYLTGIEQAQKSLQNMAGWTPRYRFPFLKEGNTTEKRDGVRQWLQTHQYQAGDVTIDASDWYYNQLFKQYSDKNDAVALEKLKSAYVAHVLDRAQYYDGLALKTLNYSPKHVLLLHVNAINAAYLGDAIVALRQHGWHIVDSDTAYADPIYQHKPDNLPAGESLVWALAKAQGHKGLRYPAEDAPYEKTNLERHGIWVQP</sequence>
<evidence type="ECO:0000313" key="6">
    <source>
        <dbReference type="Proteomes" id="UP000832011"/>
    </source>
</evidence>
<dbReference type="InterPro" id="IPR050248">
    <property type="entry name" value="Polysacc_deacetylase_ArnD"/>
</dbReference>
<feature type="domain" description="NodB homology" evidence="4">
    <location>
        <begin position="20"/>
        <end position="136"/>
    </location>
</feature>
<dbReference type="Gene3D" id="3.20.20.370">
    <property type="entry name" value="Glycoside hydrolase/deacetylase"/>
    <property type="match status" value="1"/>
</dbReference>
<organism evidence="5 6">
    <name type="scientific">Vitreoscilla massiliensis</name>
    <dbReference type="NCBI Taxonomy" id="1689272"/>
    <lineage>
        <taxon>Bacteria</taxon>
        <taxon>Pseudomonadati</taxon>
        <taxon>Pseudomonadota</taxon>
        <taxon>Betaproteobacteria</taxon>
        <taxon>Neisseriales</taxon>
        <taxon>Neisseriaceae</taxon>
        <taxon>Vitreoscilla</taxon>
    </lineage>
</organism>
<keyword evidence="1" id="KW-0479">Metal-binding</keyword>
<dbReference type="SUPFAM" id="SSF88713">
    <property type="entry name" value="Glycoside hydrolase/deacetylase"/>
    <property type="match status" value="1"/>
</dbReference>
<protein>
    <submittedName>
        <fullName evidence="5">Polysaccharide deacetylase family protein</fullName>
    </submittedName>
</protein>
<name>A0ABY4E4B2_9NEIS</name>
<keyword evidence="6" id="KW-1185">Reference proteome</keyword>
<dbReference type="Proteomes" id="UP000832011">
    <property type="component" value="Chromosome"/>
</dbReference>